<gene>
    <name evidence="1" type="ORF">ACU52_10515</name>
</gene>
<dbReference type="AlphaFoldDB" id="A0A8E1QWF1"/>
<dbReference type="RefSeq" id="WP_053398748.1">
    <property type="nucleotide sequence ID" value="NZ_LFQU01000021.1"/>
</dbReference>
<dbReference type="Proteomes" id="UP000036951">
    <property type="component" value="Unassembled WGS sequence"/>
</dbReference>
<dbReference type="OrthoDB" id="1031230at2"/>
<name>A0A8E1QWF1_9BACT</name>
<protein>
    <submittedName>
        <fullName evidence="1">Uncharacterized protein</fullName>
    </submittedName>
</protein>
<keyword evidence="2" id="KW-1185">Reference proteome</keyword>
<sequence>MIKCDVKICGTVSRAAEMRTNKNGESYMAFAMSVTIPAKSGNGKLIDISVSSNGDERDLASFVVGKRVEISGMLTFKKRGENIYFNLSASSANFTGVSGEDSIKGIMLFRGKTGKSIDERQDKKGKSYIQFSGFTTEKVNDSFEYLWVRFFSFTDKREGWLQPQTAIEVKGDLDLSVYNDKLNVSCKITEMSEYVKPQYNPNN</sequence>
<reference evidence="1 2" key="1">
    <citation type="submission" date="2015-06" db="EMBL/GenBank/DDBJ databases">
        <title>Prevotella sp. 109, sp. nov., a novel member of the family Prevotellaceae isolated from human faeces.</title>
        <authorList>
            <person name="Shkoporov A.N."/>
            <person name="Chaplin A.V."/>
            <person name="Kafarskaia L.I."/>
            <person name="Efimov B.A."/>
        </authorList>
    </citation>
    <scope>NUCLEOTIDE SEQUENCE [LARGE SCALE GENOMIC DNA]</scope>
    <source>
        <strain evidence="1 2">109</strain>
    </source>
</reference>
<evidence type="ECO:0000313" key="1">
    <source>
        <dbReference type="EMBL" id="KOO67935.1"/>
    </source>
</evidence>
<evidence type="ECO:0000313" key="2">
    <source>
        <dbReference type="Proteomes" id="UP000036951"/>
    </source>
</evidence>
<proteinExistence type="predicted"/>
<dbReference type="EMBL" id="LFQU01000021">
    <property type="protein sequence ID" value="KOO67935.1"/>
    <property type="molecule type" value="Genomic_DNA"/>
</dbReference>
<organism evidence="1 2">
    <name type="scientific">Xylanibacter rarus</name>
    <dbReference type="NCBI Taxonomy" id="1676614"/>
    <lineage>
        <taxon>Bacteria</taxon>
        <taxon>Pseudomonadati</taxon>
        <taxon>Bacteroidota</taxon>
        <taxon>Bacteroidia</taxon>
        <taxon>Bacteroidales</taxon>
        <taxon>Prevotellaceae</taxon>
        <taxon>Xylanibacter</taxon>
    </lineage>
</organism>
<comment type="caution">
    <text evidence="1">The sequence shown here is derived from an EMBL/GenBank/DDBJ whole genome shotgun (WGS) entry which is preliminary data.</text>
</comment>
<accession>A0A8E1QWF1</accession>